<protein>
    <submittedName>
        <fullName evidence="2">Alpha/beta hydrolase</fullName>
    </submittedName>
</protein>
<dbReference type="EMBL" id="JADKNH010000002">
    <property type="protein sequence ID" value="MBF4692241.1"/>
    <property type="molecule type" value="Genomic_DNA"/>
</dbReference>
<accession>A0ABR9ZPJ9</accession>
<dbReference type="PANTHER" id="PTHR43798">
    <property type="entry name" value="MONOACYLGLYCEROL LIPASE"/>
    <property type="match status" value="1"/>
</dbReference>
<dbReference type="PRINTS" id="PR00111">
    <property type="entry name" value="ABHYDROLASE"/>
</dbReference>
<dbReference type="InterPro" id="IPR000639">
    <property type="entry name" value="Epox_hydrolase-like"/>
</dbReference>
<dbReference type="PANTHER" id="PTHR43798:SF33">
    <property type="entry name" value="HYDROLASE, PUTATIVE (AFU_ORTHOLOGUE AFUA_2G14860)-RELATED"/>
    <property type="match status" value="1"/>
</dbReference>
<dbReference type="RefSeq" id="WP_194700481.1">
    <property type="nucleotide sequence ID" value="NZ_JADKNH010000002.1"/>
</dbReference>
<feature type="domain" description="AB hydrolase-1" evidence="1">
    <location>
        <begin position="35"/>
        <end position="278"/>
    </location>
</feature>
<evidence type="ECO:0000313" key="3">
    <source>
        <dbReference type="Proteomes" id="UP000614200"/>
    </source>
</evidence>
<keyword evidence="2" id="KW-0378">Hydrolase</keyword>
<dbReference type="Proteomes" id="UP000614200">
    <property type="component" value="Unassembled WGS sequence"/>
</dbReference>
<dbReference type="GO" id="GO:0016787">
    <property type="term" value="F:hydrolase activity"/>
    <property type="evidence" value="ECO:0007669"/>
    <property type="project" value="UniProtKB-KW"/>
</dbReference>
<comment type="caution">
    <text evidence="2">The sequence shown here is derived from an EMBL/GenBank/DDBJ whole genome shotgun (WGS) entry which is preliminary data.</text>
</comment>
<gene>
    <name evidence="2" type="ORF">ISU02_03900</name>
</gene>
<dbReference type="InterPro" id="IPR050266">
    <property type="entry name" value="AB_hydrolase_sf"/>
</dbReference>
<name>A0ABR9ZPJ9_9FIRM</name>
<dbReference type="Gene3D" id="3.40.50.1820">
    <property type="entry name" value="alpha/beta hydrolase"/>
    <property type="match status" value="1"/>
</dbReference>
<evidence type="ECO:0000259" key="1">
    <source>
        <dbReference type="Pfam" id="PF00561"/>
    </source>
</evidence>
<dbReference type="SUPFAM" id="SSF53474">
    <property type="entry name" value="alpha/beta-Hydrolases"/>
    <property type="match status" value="1"/>
</dbReference>
<sequence>MFTENQKAHPLFTHQNIAVNGIPIHITEASPTTRPSILFIHGWPTSWKEFESVMTVLSNNYHVIAMDLPGIGDSKIPLQSYRKSNISNYVLGLLDTMDIKDVTLVGCDCGGQVVYAFLKKFPHRASRAIIMNVAIPGVEPWETVKNNPYIWHFKLHLISDLPEKLVHGKQLEYFSYFYDTLVGKGNRISDDFRKCFSDAYSSLESLKSGFELYRNFSNDENDNMSQKEVAIQIPVLYLRGEDEPVNIETYIKGFRENGFKNVKSAIIEHCGHFSAMEQPEKVALAIKNFIISK</sequence>
<dbReference type="InterPro" id="IPR029058">
    <property type="entry name" value="AB_hydrolase_fold"/>
</dbReference>
<dbReference type="Pfam" id="PF00561">
    <property type="entry name" value="Abhydrolase_1"/>
    <property type="match status" value="1"/>
</dbReference>
<organism evidence="2 3">
    <name type="scientific">Fusibacter ferrireducens</name>
    <dbReference type="NCBI Taxonomy" id="2785058"/>
    <lineage>
        <taxon>Bacteria</taxon>
        <taxon>Bacillati</taxon>
        <taxon>Bacillota</taxon>
        <taxon>Clostridia</taxon>
        <taxon>Eubacteriales</taxon>
        <taxon>Eubacteriales Family XII. Incertae Sedis</taxon>
        <taxon>Fusibacter</taxon>
    </lineage>
</organism>
<keyword evidence="3" id="KW-1185">Reference proteome</keyword>
<dbReference type="InterPro" id="IPR000073">
    <property type="entry name" value="AB_hydrolase_1"/>
</dbReference>
<reference evidence="2 3" key="1">
    <citation type="submission" date="2020-11" db="EMBL/GenBank/DDBJ databases">
        <title>Fusibacter basophilias sp. nov.</title>
        <authorList>
            <person name="Qiu D."/>
        </authorList>
    </citation>
    <scope>NUCLEOTIDE SEQUENCE [LARGE SCALE GENOMIC DNA]</scope>
    <source>
        <strain evidence="2 3">Q10-2</strain>
    </source>
</reference>
<evidence type="ECO:0000313" key="2">
    <source>
        <dbReference type="EMBL" id="MBF4692241.1"/>
    </source>
</evidence>
<dbReference type="PRINTS" id="PR00412">
    <property type="entry name" value="EPOXHYDRLASE"/>
</dbReference>
<proteinExistence type="predicted"/>